<gene>
    <name evidence="1" type="ORF">O6H91_11G019500</name>
</gene>
<proteinExistence type="predicted"/>
<accession>A0ACC2C6W7</accession>
<evidence type="ECO:0000313" key="2">
    <source>
        <dbReference type="Proteomes" id="UP001162992"/>
    </source>
</evidence>
<keyword evidence="2" id="KW-1185">Reference proteome</keyword>
<sequence>MRQIFSAAQDQTIANAFSEGMTDTLGQSSEDWSNIQKLPYFHNQRPSVIPRNIVALNAERLRMVPALSLVVQGGSTMEAQAIHTGNLNPFIEPHIYHQSLPVHSTQGSSKRFREEGMMPSSPEVKYLLQKCFSQQVATECVPQWRNFGHSVAPVDWPAKRSKRNIAEENNGGIRYSPQRSSSSSDSGKAQKHPPISLAEYQETPADRQQIQNSTSILPVGPSLRKVRLDDPSVHVVGSAQQNSARQKPRYRGVRQRPWGKWASEIRDPTKGARVWLGTSNTAEEAARAYDTAAVKIRGFRARLNFPDDPHNFPDYRAGITILSSDDQPSVTIPPACLPMPSPFALFPRDPLSPTYKLPAQLPIVDQTHFSTFPALSSINFDTVGLQQQADALPGYSFDLPSPIPLHKQIPPTLEDTREWPLQNESYFETTFEDDLLWRSPRASSTPCTLASDQLNLQDQQQTCLSFQSPRHMSRTQLMRSNVEAIEMWQQPFSELTPPQTQVQGSGPILTFEQILDQSPASGSDDLNWLRHDSSPKSSNADL</sequence>
<organism evidence="1 2">
    <name type="scientific">Diphasiastrum complanatum</name>
    <name type="common">Issler's clubmoss</name>
    <name type="synonym">Lycopodium complanatum</name>
    <dbReference type="NCBI Taxonomy" id="34168"/>
    <lineage>
        <taxon>Eukaryota</taxon>
        <taxon>Viridiplantae</taxon>
        <taxon>Streptophyta</taxon>
        <taxon>Embryophyta</taxon>
        <taxon>Tracheophyta</taxon>
        <taxon>Lycopodiopsida</taxon>
        <taxon>Lycopodiales</taxon>
        <taxon>Lycopodiaceae</taxon>
        <taxon>Lycopodioideae</taxon>
        <taxon>Diphasiastrum</taxon>
    </lineage>
</organism>
<reference evidence="2" key="1">
    <citation type="journal article" date="2024" name="Proc. Natl. Acad. Sci. U.S.A.">
        <title>Extraordinary preservation of gene collinearity over three hundred million years revealed in homosporous lycophytes.</title>
        <authorList>
            <person name="Li C."/>
            <person name="Wickell D."/>
            <person name="Kuo L.Y."/>
            <person name="Chen X."/>
            <person name="Nie B."/>
            <person name="Liao X."/>
            <person name="Peng D."/>
            <person name="Ji J."/>
            <person name="Jenkins J."/>
            <person name="Williams M."/>
            <person name="Shu S."/>
            <person name="Plott C."/>
            <person name="Barry K."/>
            <person name="Rajasekar S."/>
            <person name="Grimwood J."/>
            <person name="Han X."/>
            <person name="Sun S."/>
            <person name="Hou Z."/>
            <person name="He W."/>
            <person name="Dai G."/>
            <person name="Sun C."/>
            <person name="Schmutz J."/>
            <person name="Leebens-Mack J.H."/>
            <person name="Li F.W."/>
            <person name="Wang L."/>
        </authorList>
    </citation>
    <scope>NUCLEOTIDE SEQUENCE [LARGE SCALE GENOMIC DNA]</scope>
    <source>
        <strain evidence="2">cv. PW_Plant_1</strain>
    </source>
</reference>
<dbReference type="Proteomes" id="UP001162992">
    <property type="component" value="Chromosome 11"/>
</dbReference>
<protein>
    <submittedName>
        <fullName evidence="1">Uncharacterized protein</fullName>
    </submittedName>
</protein>
<name>A0ACC2C6W7_DIPCM</name>
<comment type="caution">
    <text evidence="1">The sequence shown here is derived from an EMBL/GenBank/DDBJ whole genome shotgun (WGS) entry which is preliminary data.</text>
</comment>
<dbReference type="EMBL" id="CM055102">
    <property type="protein sequence ID" value="KAJ7537736.1"/>
    <property type="molecule type" value="Genomic_DNA"/>
</dbReference>
<evidence type="ECO:0000313" key="1">
    <source>
        <dbReference type="EMBL" id="KAJ7537736.1"/>
    </source>
</evidence>